<dbReference type="InterPro" id="IPR003457">
    <property type="entry name" value="Transprt_MerT"/>
</dbReference>
<dbReference type="Pfam" id="PF00403">
    <property type="entry name" value="HMA"/>
    <property type="match status" value="1"/>
</dbReference>
<comment type="subcellular location">
    <subcellularLocation>
        <location evidence="1">Cell inner membrane</location>
        <topology evidence="1">Multi-pass membrane protein</topology>
    </subcellularLocation>
</comment>
<evidence type="ECO:0000256" key="14">
    <source>
        <dbReference type="ARBA" id="ARBA00045720"/>
    </source>
</evidence>
<dbReference type="SUPFAM" id="SSF55008">
    <property type="entry name" value="HMA, heavy metal-associated domain"/>
    <property type="match status" value="1"/>
</dbReference>
<evidence type="ECO:0000256" key="15">
    <source>
        <dbReference type="SAM" id="Phobius"/>
    </source>
</evidence>
<keyword evidence="7" id="KW-0997">Cell inner membrane</keyword>
<name>A0A327W8E0_9BACT</name>
<dbReference type="CDD" id="cd00371">
    <property type="entry name" value="HMA"/>
    <property type="match status" value="1"/>
</dbReference>
<keyword evidence="10" id="KW-0476">Mercury</keyword>
<dbReference type="OrthoDB" id="1493145at2"/>
<keyword evidence="4" id="KW-0813">Transport</keyword>
<evidence type="ECO:0000256" key="8">
    <source>
        <dbReference type="ARBA" id="ARBA00022692"/>
    </source>
</evidence>
<dbReference type="GO" id="GO:0046872">
    <property type="term" value="F:metal ion binding"/>
    <property type="evidence" value="ECO:0007669"/>
    <property type="project" value="UniProtKB-KW"/>
</dbReference>
<evidence type="ECO:0000256" key="12">
    <source>
        <dbReference type="ARBA" id="ARBA00023136"/>
    </source>
</evidence>
<dbReference type="PROSITE" id="PS50846">
    <property type="entry name" value="HMA_2"/>
    <property type="match status" value="1"/>
</dbReference>
<evidence type="ECO:0000256" key="5">
    <source>
        <dbReference type="ARBA" id="ARBA00022466"/>
    </source>
</evidence>
<dbReference type="Gene3D" id="3.30.70.100">
    <property type="match status" value="1"/>
</dbReference>
<dbReference type="AlphaFoldDB" id="A0A327W8E0"/>
<evidence type="ECO:0000256" key="13">
    <source>
        <dbReference type="ARBA" id="ARBA00030934"/>
    </source>
</evidence>
<evidence type="ECO:0000256" key="7">
    <source>
        <dbReference type="ARBA" id="ARBA00022519"/>
    </source>
</evidence>
<evidence type="ECO:0000256" key="6">
    <source>
        <dbReference type="ARBA" id="ARBA00022475"/>
    </source>
</evidence>
<dbReference type="GO" id="GO:0015097">
    <property type="term" value="F:mercury ion transmembrane transporter activity"/>
    <property type="evidence" value="ECO:0007669"/>
    <property type="project" value="InterPro"/>
</dbReference>
<dbReference type="InterPro" id="IPR006121">
    <property type="entry name" value="HMA_dom"/>
</dbReference>
<reference evidence="17 18" key="1">
    <citation type="submission" date="2018-06" db="EMBL/GenBank/DDBJ databases">
        <title>Genomic Encyclopedia of Archaeal and Bacterial Type Strains, Phase II (KMG-II): from individual species to whole genera.</title>
        <authorList>
            <person name="Goeker M."/>
        </authorList>
    </citation>
    <scope>NUCLEOTIDE SEQUENCE [LARGE SCALE GENOMIC DNA]</scope>
    <source>
        <strain evidence="17 18">DSM 29821</strain>
    </source>
</reference>
<evidence type="ECO:0000256" key="9">
    <source>
        <dbReference type="ARBA" id="ARBA00022723"/>
    </source>
</evidence>
<dbReference type="EMBL" id="QLMA01000004">
    <property type="protein sequence ID" value="RAJ82308.1"/>
    <property type="molecule type" value="Genomic_DNA"/>
</dbReference>
<keyword evidence="9" id="KW-0479">Metal-binding</keyword>
<keyword evidence="12 15" id="KW-0472">Membrane</keyword>
<keyword evidence="18" id="KW-1185">Reference proteome</keyword>
<dbReference type="Pfam" id="PF02411">
    <property type="entry name" value="MerT"/>
    <property type="match status" value="1"/>
</dbReference>
<evidence type="ECO:0000256" key="4">
    <source>
        <dbReference type="ARBA" id="ARBA00022448"/>
    </source>
</evidence>
<feature type="transmembrane region" description="Helical" evidence="15">
    <location>
        <begin position="91"/>
        <end position="110"/>
    </location>
</feature>
<organism evidence="17 18">
    <name type="scientific">Chitinophaga dinghuensis</name>
    <dbReference type="NCBI Taxonomy" id="1539050"/>
    <lineage>
        <taxon>Bacteria</taxon>
        <taxon>Pseudomonadati</taxon>
        <taxon>Bacteroidota</taxon>
        <taxon>Chitinophagia</taxon>
        <taxon>Chitinophagales</taxon>
        <taxon>Chitinophagaceae</taxon>
        <taxon>Chitinophaga</taxon>
    </lineage>
</organism>
<proteinExistence type="inferred from homology"/>
<keyword evidence="11 15" id="KW-1133">Transmembrane helix</keyword>
<feature type="transmembrane region" description="Helical" evidence="15">
    <location>
        <begin position="45"/>
        <end position="62"/>
    </location>
</feature>
<comment type="function">
    <text evidence="14">Involved in mercury resistance. Probably transfers a mercuric ion from the periplasmic Hg(2+)-binding protein MerP to the cytoplasmic mercuric reductase MerA.</text>
</comment>
<feature type="domain" description="HMA" evidence="16">
    <location>
        <begin position="126"/>
        <end position="192"/>
    </location>
</feature>
<dbReference type="GO" id="GO:0005886">
    <property type="term" value="C:plasma membrane"/>
    <property type="evidence" value="ECO:0007669"/>
    <property type="project" value="UniProtKB-SubCell"/>
</dbReference>
<evidence type="ECO:0000256" key="11">
    <source>
        <dbReference type="ARBA" id="ARBA00022989"/>
    </source>
</evidence>
<keyword evidence="6" id="KW-1003">Cell membrane</keyword>
<evidence type="ECO:0000313" key="17">
    <source>
        <dbReference type="EMBL" id="RAJ82308.1"/>
    </source>
</evidence>
<dbReference type="Proteomes" id="UP000249819">
    <property type="component" value="Unassembled WGS sequence"/>
</dbReference>
<evidence type="ECO:0000256" key="3">
    <source>
        <dbReference type="ARBA" id="ARBA00017053"/>
    </source>
</evidence>
<comment type="similarity">
    <text evidence="2">Belongs to the MerT family.</text>
</comment>
<sequence length="198" mass="21757">MKKTLIAGSGIIAALLASTCCLSPLLALAGMLGIGVAQLTFLMSIKPYLIILSLMALGYNLYKAYQPANQPCCAVTTGKEKKSNNFFNSKLFLWTIIIITLLILVLPYYGQAQTKTRASAAKPQIKQAEYYVEKLTQGCCVGIVEYSLKKVDGYLRSEADVAKRQLVVWYDANKTSEGKIQEAIDKTPYKAVLKSVKK</sequence>
<evidence type="ECO:0000313" key="18">
    <source>
        <dbReference type="Proteomes" id="UP000249819"/>
    </source>
</evidence>
<dbReference type="RefSeq" id="WP_111592831.1">
    <property type="nucleotide sequence ID" value="NZ_QLMA01000004.1"/>
</dbReference>
<evidence type="ECO:0000256" key="1">
    <source>
        <dbReference type="ARBA" id="ARBA00004429"/>
    </source>
</evidence>
<protein>
    <recommendedName>
        <fullName evidence="3">Mercuric transport protein MerT</fullName>
    </recommendedName>
    <alternativeName>
        <fullName evidence="13">Mercury ion transport protein</fullName>
    </alternativeName>
</protein>
<evidence type="ECO:0000256" key="10">
    <source>
        <dbReference type="ARBA" id="ARBA00022914"/>
    </source>
</evidence>
<keyword evidence="5" id="KW-0475">Mercuric resistance</keyword>
<evidence type="ECO:0000256" key="2">
    <source>
        <dbReference type="ARBA" id="ARBA00008224"/>
    </source>
</evidence>
<keyword evidence="8 15" id="KW-0812">Transmembrane</keyword>
<evidence type="ECO:0000259" key="16">
    <source>
        <dbReference type="PROSITE" id="PS50846"/>
    </source>
</evidence>
<accession>A0A327W8E0</accession>
<comment type="caution">
    <text evidence="17">The sequence shown here is derived from an EMBL/GenBank/DDBJ whole genome shotgun (WGS) entry which is preliminary data.</text>
</comment>
<gene>
    <name evidence="17" type="ORF">CLV59_104533</name>
</gene>
<dbReference type="InterPro" id="IPR036163">
    <property type="entry name" value="HMA_dom_sf"/>
</dbReference>